<evidence type="ECO:0000313" key="1">
    <source>
        <dbReference type="EMBL" id="JAH07125.1"/>
    </source>
</evidence>
<organism evidence="1">
    <name type="scientific">Anguilla anguilla</name>
    <name type="common">European freshwater eel</name>
    <name type="synonym">Muraena anguilla</name>
    <dbReference type="NCBI Taxonomy" id="7936"/>
    <lineage>
        <taxon>Eukaryota</taxon>
        <taxon>Metazoa</taxon>
        <taxon>Chordata</taxon>
        <taxon>Craniata</taxon>
        <taxon>Vertebrata</taxon>
        <taxon>Euteleostomi</taxon>
        <taxon>Actinopterygii</taxon>
        <taxon>Neopterygii</taxon>
        <taxon>Teleostei</taxon>
        <taxon>Anguilliformes</taxon>
        <taxon>Anguillidae</taxon>
        <taxon>Anguilla</taxon>
    </lineage>
</organism>
<reference evidence="1" key="2">
    <citation type="journal article" date="2015" name="Fish Shellfish Immunol.">
        <title>Early steps in the European eel (Anguilla anguilla)-Vibrio vulnificus interaction in the gills: Role of the RtxA13 toxin.</title>
        <authorList>
            <person name="Callol A."/>
            <person name="Pajuelo D."/>
            <person name="Ebbesson L."/>
            <person name="Teles M."/>
            <person name="MacKenzie S."/>
            <person name="Amaro C."/>
        </authorList>
    </citation>
    <scope>NUCLEOTIDE SEQUENCE</scope>
</reference>
<proteinExistence type="predicted"/>
<sequence length="35" mass="4126">MSTRPFKAKYHLVKHNSLNTRRASTMISTNIFLNF</sequence>
<dbReference type="AlphaFoldDB" id="A0A0E9PSP9"/>
<reference evidence="1" key="1">
    <citation type="submission" date="2014-11" db="EMBL/GenBank/DDBJ databases">
        <authorList>
            <person name="Amaro Gonzalez C."/>
        </authorList>
    </citation>
    <scope>NUCLEOTIDE SEQUENCE</scope>
</reference>
<protein>
    <submittedName>
        <fullName evidence="1">Uncharacterized protein</fullName>
    </submittedName>
</protein>
<accession>A0A0E9PSP9</accession>
<dbReference type="EMBL" id="GBXM01101452">
    <property type="protein sequence ID" value="JAH07125.1"/>
    <property type="molecule type" value="Transcribed_RNA"/>
</dbReference>
<name>A0A0E9PSP9_ANGAN</name>